<dbReference type="Proteomes" id="UP001602370">
    <property type="component" value="Unassembled WGS sequence"/>
</dbReference>
<organism evidence="1 2">
    <name type="scientific">Streptomyces flavochromogenes</name>
    <dbReference type="NCBI Taxonomy" id="68199"/>
    <lineage>
        <taxon>Bacteria</taxon>
        <taxon>Bacillati</taxon>
        <taxon>Actinomycetota</taxon>
        <taxon>Actinomycetes</taxon>
        <taxon>Kitasatosporales</taxon>
        <taxon>Streptomycetaceae</taxon>
        <taxon>Streptomyces</taxon>
    </lineage>
</organism>
<reference evidence="1 2" key="1">
    <citation type="submission" date="2024-10" db="EMBL/GenBank/DDBJ databases">
        <title>The Natural Products Discovery Center: Release of the First 8490 Sequenced Strains for Exploring Actinobacteria Biosynthetic Diversity.</title>
        <authorList>
            <person name="Kalkreuter E."/>
            <person name="Kautsar S.A."/>
            <person name="Yang D."/>
            <person name="Bader C.D."/>
            <person name="Teijaro C.N."/>
            <person name="Fluegel L."/>
            <person name="Davis C.M."/>
            <person name="Simpson J.R."/>
            <person name="Lauterbach L."/>
            <person name="Steele A.D."/>
            <person name="Gui C."/>
            <person name="Meng S."/>
            <person name="Li G."/>
            <person name="Viehrig K."/>
            <person name="Ye F."/>
            <person name="Su P."/>
            <person name="Kiefer A.F."/>
            <person name="Nichols A."/>
            <person name="Cepeda A.J."/>
            <person name="Yan W."/>
            <person name="Fan B."/>
            <person name="Jiang Y."/>
            <person name="Adhikari A."/>
            <person name="Zheng C.-J."/>
            <person name="Schuster L."/>
            <person name="Cowan T.M."/>
            <person name="Smanski M.J."/>
            <person name="Chevrette M.G."/>
            <person name="De Carvalho L.P.S."/>
            <person name="Shen B."/>
        </authorList>
    </citation>
    <scope>NUCLEOTIDE SEQUENCE [LARGE SCALE GENOMIC DNA]</scope>
    <source>
        <strain evidence="1 2">NPDC012605</strain>
    </source>
</reference>
<evidence type="ECO:0000313" key="2">
    <source>
        <dbReference type="Proteomes" id="UP001602370"/>
    </source>
</evidence>
<proteinExistence type="predicted"/>
<accession>A0ABW6Y0N8</accession>
<dbReference type="EMBL" id="JBIBDZ010000013">
    <property type="protein sequence ID" value="MFF5923313.1"/>
    <property type="molecule type" value="Genomic_DNA"/>
</dbReference>
<keyword evidence="2" id="KW-1185">Reference proteome</keyword>
<evidence type="ECO:0000313" key="1">
    <source>
        <dbReference type="EMBL" id="MFF5923313.1"/>
    </source>
</evidence>
<evidence type="ECO:0008006" key="3">
    <source>
        <dbReference type="Google" id="ProtNLM"/>
    </source>
</evidence>
<sequence length="105" mass="10570">MPGFLAHQGATTLCMHLGQAQPVAPNPRVTVGGQATVVLGVPWLIAGCAPQPPGNPPCVTAQWTTGTTRVRSVGMPLVLQGGTAVCVPTGGPLTVAAVQVRVRGI</sequence>
<name>A0ABW6Y0N8_9ACTN</name>
<protein>
    <recommendedName>
        <fullName evidence="3">DUF4232 domain-containing protein</fullName>
    </recommendedName>
</protein>
<gene>
    <name evidence="1" type="ORF">ACFY8C_34095</name>
</gene>
<comment type="caution">
    <text evidence="1">The sequence shown here is derived from an EMBL/GenBank/DDBJ whole genome shotgun (WGS) entry which is preliminary data.</text>
</comment>
<dbReference type="RefSeq" id="WP_388310835.1">
    <property type="nucleotide sequence ID" value="NZ_JBIBDZ010000013.1"/>
</dbReference>